<dbReference type="FunFam" id="3.40.640.10:FF:000009">
    <property type="entry name" value="Cystathionine gamma-synthase homolog"/>
    <property type="match status" value="1"/>
</dbReference>
<dbReference type="Pfam" id="PF01053">
    <property type="entry name" value="Cys_Met_Meta_PP"/>
    <property type="match status" value="1"/>
</dbReference>
<dbReference type="Proteomes" id="UP000887540">
    <property type="component" value="Unplaced"/>
</dbReference>
<organism evidence="10 11">
    <name type="scientific">Acrobeloides nanus</name>
    <dbReference type="NCBI Taxonomy" id="290746"/>
    <lineage>
        <taxon>Eukaryota</taxon>
        <taxon>Metazoa</taxon>
        <taxon>Ecdysozoa</taxon>
        <taxon>Nematoda</taxon>
        <taxon>Chromadorea</taxon>
        <taxon>Rhabditida</taxon>
        <taxon>Tylenchina</taxon>
        <taxon>Cephalobomorpha</taxon>
        <taxon>Cephaloboidea</taxon>
        <taxon>Cephalobidae</taxon>
        <taxon>Acrobeloides</taxon>
    </lineage>
</organism>
<proteinExistence type="inferred from homology"/>
<evidence type="ECO:0000256" key="5">
    <source>
        <dbReference type="ARBA" id="ARBA00022898"/>
    </source>
</evidence>
<dbReference type="GO" id="GO:0019346">
    <property type="term" value="P:transsulfuration"/>
    <property type="evidence" value="ECO:0007669"/>
    <property type="project" value="InterPro"/>
</dbReference>
<name>A0A914C467_9BILA</name>
<dbReference type="GO" id="GO:0019343">
    <property type="term" value="P:cysteine biosynthetic process via cystathionine"/>
    <property type="evidence" value="ECO:0007669"/>
    <property type="project" value="TreeGrafter"/>
</dbReference>
<evidence type="ECO:0000256" key="4">
    <source>
        <dbReference type="ARBA" id="ARBA00012085"/>
    </source>
</evidence>
<dbReference type="GO" id="GO:0030170">
    <property type="term" value="F:pyridoxal phosphate binding"/>
    <property type="evidence" value="ECO:0007669"/>
    <property type="project" value="InterPro"/>
</dbReference>
<feature type="modified residue" description="N6-(pyridoxal phosphate)lysine" evidence="8">
    <location>
        <position position="206"/>
    </location>
</feature>
<dbReference type="GO" id="GO:0009086">
    <property type="term" value="P:methionine biosynthetic process"/>
    <property type="evidence" value="ECO:0007669"/>
    <property type="project" value="UniProtKB-ARBA"/>
</dbReference>
<reference evidence="11" key="1">
    <citation type="submission" date="2022-11" db="UniProtKB">
        <authorList>
            <consortium name="WormBaseParasite"/>
        </authorList>
    </citation>
    <scope>IDENTIFICATION</scope>
</reference>
<evidence type="ECO:0000256" key="1">
    <source>
        <dbReference type="ARBA" id="ARBA00001933"/>
    </source>
</evidence>
<dbReference type="Gene3D" id="3.90.1150.10">
    <property type="entry name" value="Aspartate Aminotransferase, domain 1"/>
    <property type="match status" value="1"/>
</dbReference>
<dbReference type="CDD" id="cd00614">
    <property type="entry name" value="CGS_like"/>
    <property type="match status" value="1"/>
</dbReference>
<dbReference type="AlphaFoldDB" id="A0A914C467"/>
<dbReference type="InterPro" id="IPR000277">
    <property type="entry name" value="Cys/Met-Metab_PyrdxlP-dep_enz"/>
</dbReference>
<comment type="pathway">
    <text evidence="2">Amino-acid biosynthesis; L-cysteine biosynthesis; L-cysteine from L-homocysteine and L-serine: step 2/2.</text>
</comment>
<protein>
    <recommendedName>
        <fullName evidence="4">cystathionine gamma-lyase</fullName>
        <ecNumber evidence="4">4.4.1.1</ecNumber>
    </recommendedName>
    <alternativeName>
        <fullName evidence="7">Gamma-cystathionase</fullName>
    </alternativeName>
</protein>
<dbReference type="InterPro" id="IPR015422">
    <property type="entry name" value="PyrdxlP-dep_Trfase_small"/>
</dbReference>
<comment type="similarity">
    <text evidence="3 9">Belongs to the trans-sulfuration enzymes family.</text>
</comment>
<dbReference type="Gene3D" id="3.40.640.10">
    <property type="entry name" value="Type I PLP-dependent aspartate aminotransferase-like (Major domain)"/>
    <property type="match status" value="1"/>
</dbReference>
<dbReference type="SUPFAM" id="SSF53383">
    <property type="entry name" value="PLP-dependent transferases"/>
    <property type="match status" value="1"/>
</dbReference>
<dbReference type="InterPro" id="IPR015421">
    <property type="entry name" value="PyrdxlP-dep_Trfase_major"/>
</dbReference>
<comment type="cofactor">
    <cofactor evidence="1 9">
        <name>pyridoxal 5'-phosphate</name>
        <dbReference type="ChEBI" id="CHEBI:597326"/>
    </cofactor>
</comment>
<dbReference type="GO" id="GO:0005737">
    <property type="term" value="C:cytoplasm"/>
    <property type="evidence" value="ECO:0007669"/>
    <property type="project" value="TreeGrafter"/>
</dbReference>
<dbReference type="InterPro" id="IPR015424">
    <property type="entry name" value="PyrdxlP-dep_Trfase"/>
</dbReference>
<accession>A0A914C467</accession>
<dbReference type="GO" id="GO:0004123">
    <property type="term" value="F:cystathionine gamma-lyase activity"/>
    <property type="evidence" value="ECO:0007669"/>
    <property type="project" value="TreeGrafter"/>
</dbReference>
<evidence type="ECO:0000256" key="8">
    <source>
        <dbReference type="PIRSR" id="PIRSR001434-2"/>
    </source>
</evidence>
<evidence type="ECO:0000256" key="6">
    <source>
        <dbReference type="ARBA" id="ARBA00023192"/>
    </source>
</evidence>
<dbReference type="PIRSF" id="PIRSF001434">
    <property type="entry name" value="CGS"/>
    <property type="match status" value="1"/>
</dbReference>
<keyword evidence="6" id="KW-0028">Amino-acid biosynthesis</keyword>
<evidence type="ECO:0000313" key="10">
    <source>
        <dbReference type="Proteomes" id="UP000887540"/>
    </source>
</evidence>
<dbReference type="PANTHER" id="PTHR11808:SF15">
    <property type="entry name" value="CYSTATHIONINE GAMMA-LYASE"/>
    <property type="match status" value="1"/>
</dbReference>
<dbReference type="EC" id="4.4.1.1" evidence="4"/>
<keyword evidence="5 8" id="KW-0663">Pyridoxal phosphate</keyword>
<evidence type="ECO:0000256" key="2">
    <source>
        <dbReference type="ARBA" id="ARBA00005038"/>
    </source>
</evidence>
<evidence type="ECO:0000313" key="11">
    <source>
        <dbReference type="WBParaSite" id="ACRNAN_Path_254.g952.t1"/>
    </source>
</evidence>
<dbReference type="PANTHER" id="PTHR11808">
    <property type="entry name" value="TRANS-SULFURATION ENZYME FAMILY MEMBER"/>
    <property type="match status" value="1"/>
</dbReference>
<evidence type="ECO:0000256" key="7">
    <source>
        <dbReference type="ARBA" id="ARBA00029853"/>
    </source>
</evidence>
<keyword evidence="6" id="KW-0198">Cysteine biosynthesis</keyword>
<dbReference type="WBParaSite" id="ACRNAN_Path_254.g952.t1">
    <property type="protein sequence ID" value="ACRNAN_Path_254.g952.t1"/>
    <property type="gene ID" value="ACRNAN_Path_254.g952"/>
</dbReference>
<evidence type="ECO:0000256" key="9">
    <source>
        <dbReference type="RuleBase" id="RU362118"/>
    </source>
</evidence>
<dbReference type="FunFam" id="3.90.1150.10:FF:000033">
    <property type="entry name" value="Cystathionine gamma-synthase"/>
    <property type="match status" value="1"/>
</dbReference>
<keyword evidence="10" id="KW-1185">Reference proteome</keyword>
<evidence type="ECO:0000256" key="3">
    <source>
        <dbReference type="ARBA" id="ARBA00009077"/>
    </source>
</evidence>
<sequence length="377" mass="41476">MSSSSPFEHFGTNAIHAGQSPEKWDVNQVVAPISLSTTYKQPEPGVFKLYDYSRIGNPTRTALEQNLAALENANFCRVFPSGLAAVTAIMRIVKPGEHIVCAEDIYGGTLSLMKEVIRDIGGIDVTFIDCTNNESVKEALKPNTRLVFFETPTNPTLKIADIEGITTLAKNFNKDILVVVDNTFMTPYFQRPLSFGVDIVMHSCTKYINGHADVTMGAALTNSAGSIPSPFDCFLAMRGTKTLHVRMRVHMENALAVAKFLESSPKIEKVFYPLLESHPQHKLHMKQAKGMSGMVSFYVKGGREATKEFLCRLKLISIATSLGGVESIVMAPLLMIKYDTIEETQLRTGVTPNLVRLSVGIEEKEDLIADLKQAIGD</sequence>